<sequence length="266" mass="29697">MFISSLHTDIVHFESLAVPTPQERCARLQVYNLLAAVLRKRFRDCQVEVHGSAAQGLALHSSDTDVAVLIPGKTGTGVLFQIASKLERVGLVVPAQTRVRHRARIPIVSVQTKPEFGSLRFDIVVNRDDGMKVTPIVREYLDEMPALRPLLLILKVFLYQRNLNSAATGGPSSYVLTCMVIHFLQVNPNELPKLRIDDPMRSEGLGYLLLDFFKYYGSQFPYETDYISVKAGKCLPKTSASWISQNCYSQLCVECLTTEGVLHGVL</sequence>
<evidence type="ECO:0000313" key="7">
    <source>
        <dbReference type="EMBL" id="KIK29926.1"/>
    </source>
</evidence>
<evidence type="ECO:0000256" key="4">
    <source>
        <dbReference type="ARBA" id="ARBA00022842"/>
    </source>
</evidence>
<dbReference type="PANTHER" id="PTHR23092">
    <property type="entry name" value="POLY(A) RNA POLYMERASE"/>
    <property type="match status" value="1"/>
</dbReference>
<protein>
    <recommendedName>
        <fullName evidence="2">polynucleotide adenylyltransferase</fullName>
        <ecNumber evidence="2">2.7.7.19</ecNumber>
    </recommendedName>
</protein>
<dbReference type="CDD" id="cd05402">
    <property type="entry name" value="NT_PAP_TUTase"/>
    <property type="match status" value="1"/>
</dbReference>
<dbReference type="EMBL" id="KN833688">
    <property type="protein sequence ID" value="KIK29926.1"/>
    <property type="molecule type" value="Genomic_DNA"/>
</dbReference>
<dbReference type="Proteomes" id="UP000054018">
    <property type="component" value="Unassembled WGS sequence"/>
</dbReference>
<dbReference type="PANTHER" id="PTHR23092:SF15">
    <property type="entry name" value="INACTIVE NON-CANONICAL POLY(A) RNA POLYMERASE PROTEIN TRF4-2-RELATED"/>
    <property type="match status" value="1"/>
</dbReference>
<feature type="domain" description="Poly(A) RNA polymerase mitochondrial-like central palm" evidence="6">
    <location>
        <begin position="7"/>
        <end position="141"/>
    </location>
</feature>
<dbReference type="AlphaFoldDB" id="A0A0C9ZKL9"/>
<evidence type="ECO:0000256" key="3">
    <source>
        <dbReference type="ARBA" id="ARBA00022723"/>
    </source>
</evidence>
<evidence type="ECO:0000256" key="1">
    <source>
        <dbReference type="ARBA" id="ARBA00008593"/>
    </source>
</evidence>
<dbReference type="Gene3D" id="3.30.460.10">
    <property type="entry name" value="Beta Polymerase, domain 2"/>
    <property type="match status" value="1"/>
</dbReference>
<organism evidence="7 8">
    <name type="scientific">Pisolithus microcarpus 441</name>
    <dbReference type="NCBI Taxonomy" id="765257"/>
    <lineage>
        <taxon>Eukaryota</taxon>
        <taxon>Fungi</taxon>
        <taxon>Dikarya</taxon>
        <taxon>Basidiomycota</taxon>
        <taxon>Agaricomycotina</taxon>
        <taxon>Agaricomycetes</taxon>
        <taxon>Agaricomycetidae</taxon>
        <taxon>Boletales</taxon>
        <taxon>Sclerodermatineae</taxon>
        <taxon>Pisolithaceae</taxon>
        <taxon>Pisolithus</taxon>
    </lineage>
</organism>
<dbReference type="GO" id="GO:0031123">
    <property type="term" value="P:RNA 3'-end processing"/>
    <property type="evidence" value="ECO:0007669"/>
    <property type="project" value="TreeGrafter"/>
</dbReference>
<gene>
    <name evidence="7" type="ORF">PISMIDRAFT_88354</name>
</gene>
<dbReference type="EC" id="2.7.7.19" evidence="2"/>
<dbReference type="Pfam" id="PF22600">
    <property type="entry name" value="MTPAP-like_central"/>
    <property type="match status" value="1"/>
</dbReference>
<dbReference type="GO" id="GO:0031499">
    <property type="term" value="C:TRAMP complex"/>
    <property type="evidence" value="ECO:0007669"/>
    <property type="project" value="TreeGrafter"/>
</dbReference>
<dbReference type="GO" id="GO:1990817">
    <property type="term" value="F:poly(A) RNA polymerase activity"/>
    <property type="evidence" value="ECO:0007669"/>
    <property type="project" value="UniProtKB-EC"/>
</dbReference>
<comment type="similarity">
    <text evidence="1">Belongs to the DNA polymerase type-B-like family.</text>
</comment>
<keyword evidence="8" id="KW-1185">Reference proteome</keyword>
<name>A0A0C9ZKL9_9AGAM</name>
<accession>A0A0C9ZKL9</accession>
<reference evidence="7 8" key="1">
    <citation type="submission" date="2014-04" db="EMBL/GenBank/DDBJ databases">
        <authorList>
            <consortium name="DOE Joint Genome Institute"/>
            <person name="Kuo A."/>
            <person name="Kohler A."/>
            <person name="Costa M.D."/>
            <person name="Nagy L.G."/>
            <person name="Floudas D."/>
            <person name="Copeland A."/>
            <person name="Barry K.W."/>
            <person name="Cichocki N."/>
            <person name="Veneault-Fourrey C."/>
            <person name="LaButti K."/>
            <person name="Lindquist E.A."/>
            <person name="Lipzen A."/>
            <person name="Lundell T."/>
            <person name="Morin E."/>
            <person name="Murat C."/>
            <person name="Sun H."/>
            <person name="Tunlid A."/>
            <person name="Henrissat B."/>
            <person name="Grigoriev I.V."/>
            <person name="Hibbett D.S."/>
            <person name="Martin F."/>
            <person name="Nordberg H.P."/>
            <person name="Cantor M.N."/>
            <person name="Hua S.X."/>
        </authorList>
    </citation>
    <scope>NUCLEOTIDE SEQUENCE [LARGE SCALE GENOMIC DNA]</scope>
    <source>
        <strain evidence="7 8">441</strain>
    </source>
</reference>
<dbReference type="GO" id="GO:0046872">
    <property type="term" value="F:metal ion binding"/>
    <property type="evidence" value="ECO:0007669"/>
    <property type="project" value="UniProtKB-KW"/>
</dbReference>
<dbReference type="GO" id="GO:0005730">
    <property type="term" value="C:nucleolus"/>
    <property type="evidence" value="ECO:0007669"/>
    <property type="project" value="TreeGrafter"/>
</dbReference>
<dbReference type="GO" id="GO:0043634">
    <property type="term" value="P:polyadenylation-dependent ncRNA catabolic process"/>
    <property type="evidence" value="ECO:0007669"/>
    <property type="project" value="TreeGrafter"/>
</dbReference>
<dbReference type="HOGENOM" id="CLU_013572_0_0_1"/>
<feature type="domain" description="PAP-associated" evidence="5">
    <location>
        <begin position="205"/>
        <end position="254"/>
    </location>
</feature>
<evidence type="ECO:0000259" key="5">
    <source>
        <dbReference type="Pfam" id="PF03828"/>
    </source>
</evidence>
<dbReference type="GO" id="GO:0010605">
    <property type="term" value="P:negative regulation of macromolecule metabolic process"/>
    <property type="evidence" value="ECO:0007669"/>
    <property type="project" value="UniProtKB-ARBA"/>
</dbReference>
<evidence type="ECO:0000313" key="8">
    <source>
        <dbReference type="Proteomes" id="UP000054018"/>
    </source>
</evidence>
<dbReference type="InterPro" id="IPR002058">
    <property type="entry name" value="PAP_assoc"/>
</dbReference>
<keyword evidence="4" id="KW-0460">Magnesium</keyword>
<dbReference type="Gene3D" id="1.10.1410.10">
    <property type="match status" value="1"/>
</dbReference>
<dbReference type="InterPro" id="IPR045862">
    <property type="entry name" value="Trf4-like"/>
</dbReference>
<evidence type="ECO:0000259" key="6">
    <source>
        <dbReference type="Pfam" id="PF22600"/>
    </source>
</evidence>
<dbReference type="InterPro" id="IPR054708">
    <property type="entry name" value="MTPAP-like_central"/>
</dbReference>
<dbReference type="SUPFAM" id="SSF81631">
    <property type="entry name" value="PAP/OAS1 substrate-binding domain"/>
    <property type="match status" value="1"/>
</dbReference>
<dbReference type="SUPFAM" id="SSF81301">
    <property type="entry name" value="Nucleotidyltransferase"/>
    <property type="match status" value="1"/>
</dbReference>
<proteinExistence type="inferred from homology"/>
<keyword evidence="3" id="KW-0479">Metal-binding</keyword>
<dbReference type="OrthoDB" id="2618423at2759"/>
<reference evidence="8" key="2">
    <citation type="submission" date="2015-01" db="EMBL/GenBank/DDBJ databases">
        <title>Evolutionary Origins and Diversification of the Mycorrhizal Mutualists.</title>
        <authorList>
            <consortium name="DOE Joint Genome Institute"/>
            <consortium name="Mycorrhizal Genomics Consortium"/>
            <person name="Kohler A."/>
            <person name="Kuo A."/>
            <person name="Nagy L.G."/>
            <person name="Floudas D."/>
            <person name="Copeland A."/>
            <person name="Barry K.W."/>
            <person name="Cichocki N."/>
            <person name="Veneault-Fourrey C."/>
            <person name="LaButti K."/>
            <person name="Lindquist E.A."/>
            <person name="Lipzen A."/>
            <person name="Lundell T."/>
            <person name="Morin E."/>
            <person name="Murat C."/>
            <person name="Riley R."/>
            <person name="Ohm R."/>
            <person name="Sun H."/>
            <person name="Tunlid A."/>
            <person name="Henrissat B."/>
            <person name="Grigoriev I.V."/>
            <person name="Hibbett D.S."/>
            <person name="Martin F."/>
        </authorList>
    </citation>
    <scope>NUCLEOTIDE SEQUENCE [LARGE SCALE GENOMIC DNA]</scope>
    <source>
        <strain evidence="8">441</strain>
    </source>
</reference>
<dbReference type="Pfam" id="PF03828">
    <property type="entry name" value="PAP_assoc"/>
    <property type="match status" value="1"/>
</dbReference>
<dbReference type="STRING" id="765257.A0A0C9ZKL9"/>
<dbReference type="GO" id="GO:0003729">
    <property type="term" value="F:mRNA binding"/>
    <property type="evidence" value="ECO:0007669"/>
    <property type="project" value="TreeGrafter"/>
</dbReference>
<evidence type="ECO:0000256" key="2">
    <source>
        <dbReference type="ARBA" id="ARBA00012388"/>
    </source>
</evidence>
<dbReference type="InterPro" id="IPR043519">
    <property type="entry name" value="NT_sf"/>
</dbReference>